<evidence type="ECO:0000256" key="1">
    <source>
        <dbReference type="ARBA" id="ARBA00023002"/>
    </source>
</evidence>
<gene>
    <name evidence="4" type="ORF">yc1106_04041</name>
</gene>
<proteinExistence type="predicted"/>
<dbReference type="EMBL" id="CP089276">
    <property type="protein sequence ID" value="USP76767.1"/>
    <property type="molecule type" value="Genomic_DNA"/>
</dbReference>
<reference evidence="4" key="1">
    <citation type="submission" date="2021-12" db="EMBL/GenBank/DDBJ databases">
        <title>Curvularia clavata genome.</title>
        <authorList>
            <person name="Cao Y."/>
        </authorList>
    </citation>
    <scope>NUCLEOTIDE SEQUENCE</scope>
    <source>
        <strain evidence="4">Yc1106</strain>
    </source>
</reference>
<feature type="region of interest" description="Disordered" evidence="2">
    <location>
        <begin position="337"/>
        <end position="366"/>
    </location>
</feature>
<accession>A0A9Q8Z5L4</accession>
<dbReference type="OrthoDB" id="37537at2759"/>
<evidence type="ECO:0000313" key="4">
    <source>
        <dbReference type="EMBL" id="USP76767.1"/>
    </source>
</evidence>
<evidence type="ECO:0000313" key="5">
    <source>
        <dbReference type="Proteomes" id="UP001056012"/>
    </source>
</evidence>
<dbReference type="InterPro" id="IPR020471">
    <property type="entry name" value="AKR"/>
</dbReference>
<dbReference type="GO" id="GO:0005737">
    <property type="term" value="C:cytoplasm"/>
    <property type="evidence" value="ECO:0007669"/>
    <property type="project" value="TreeGrafter"/>
</dbReference>
<dbReference type="Pfam" id="PF00248">
    <property type="entry name" value="Aldo_ket_red"/>
    <property type="match status" value="1"/>
</dbReference>
<organism evidence="4 5">
    <name type="scientific">Curvularia clavata</name>
    <dbReference type="NCBI Taxonomy" id="95742"/>
    <lineage>
        <taxon>Eukaryota</taxon>
        <taxon>Fungi</taxon>
        <taxon>Dikarya</taxon>
        <taxon>Ascomycota</taxon>
        <taxon>Pezizomycotina</taxon>
        <taxon>Dothideomycetes</taxon>
        <taxon>Pleosporomycetidae</taxon>
        <taxon>Pleosporales</taxon>
        <taxon>Pleosporineae</taxon>
        <taxon>Pleosporaceae</taxon>
        <taxon>Curvularia</taxon>
    </lineage>
</organism>
<dbReference type="InterPro" id="IPR023210">
    <property type="entry name" value="NADP_OxRdtase_dom"/>
</dbReference>
<dbReference type="Proteomes" id="UP001056012">
    <property type="component" value="Chromosome 3"/>
</dbReference>
<feature type="compositionally biased region" description="Low complexity" evidence="2">
    <location>
        <begin position="341"/>
        <end position="353"/>
    </location>
</feature>
<dbReference type="PRINTS" id="PR00069">
    <property type="entry name" value="ALDKETRDTASE"/>
</dbReference>
<protein>
    <recommendedName>
        <fullName evidence="3">NADP-dependent oxidoreductase domain-containing protein</fullName>
    </recommendedName>
</protein>
<dbReference type="Gene3D" id="3.20.20.100">
    <property type="entry name" value="NADP-dependent oxidoreductase domain"/>
    <property type="match status" value="1"/>
</dbReference>
<sequence>MSIPTAPLGRNGPQVNRLGFGLMGLSAFYGPTKPDAERLALLDHAYELGERFWDSADIYGDNEDLIGKWFQANPSKRGDIFLATKFAANAQGGPINSSPEYVKEAIEKSLKRLGVPYIDLYYCHRVDQKTPIELTVQAMADLVNLGKVKYLGLSEISSDTLRRAHKVHPISAVQVEYSPFALEIESEQIDLLKTCRELGVAVVAYSPLNRGMLTGALKGPEDFPEGDFRSFAPRFSKENFPKNLKLVDRIKEIAKAKGVTPSQLTLAWLMAQGEDIFPIPGTTKPERLEENIGSVKVQLTKEEEQAIRKACEEAEVSGGRYPESFMKACYADTPPLERDSGAATSGATSSGGSVKPTHSADIMGGT</sequence>
<evidence type="ECO:0000256" key="2">
    <source>
        <dbReference type="SAM" id="MobiDB-lite"/>
    </source>
</evidence>
<feature type="domain" description="NADP-dependent oxidoreductase" evidence="3">
    <location>
        <begin position="17"/>
        <end position="310"/>
    </location>
</feature>
<keyword evidence="5" id="KW-1185">Reference proteome</keyword>
<dbReference type="SUPFAM" id="SSF51430">
    <property type="entry name" value="NAD(P)-linked oxidoreductase"/>
    <property type="match status" value="1"/>
</dbReference>
<dbReference type="GO" id="GO:0016491">
    <property type="term" value="F:oxidoreductase activity"/>
    <property type="evidence" value="ECO:0007669"/>
    <property type="project" value="UniProtKB-KW"/>
</dbReference>
<dbReference type="PANTHER" id="PTHR43625">
    <property type="entry name" value="AFLATOXIN B1 ALDEHYDE REDUCTASE"/>
    <property type="match status" value="1"/>
</dbReference>
<dbReference type="InterPro" id="IPR050791">
    <property type="entry name" value="Aldo-Keto_reductase"/>
</dbReference>
<dbReference type="PANTHER" id="PTHR43625:SF40">
    <property type="entry name" value="ALDO-KETO REDUCTASE YAKC [NADP(+)]"/>
    <property type="match status" value="1"/>
</dbReference>
<dbReference type="VEuPathDB" id="FungiDB:yc1106_04041"/>
<keyword evidence="1" id="KW-0560">Oxidoreductase</keyword>
<dbReference type="InterPro" id="IPR036812">
    <property type="entry name" value="NAD(P)_OxRdtase_dom_sf"/>
</dbReference>
<dbReference type="AlphaFoldDB" id="A0A9Q8Z5L4"/>
<evidence type="ECO:0000259" key="3">
    <source>
        <dbReference type="Pfam" id="PF00248"/>
    </source>
</evidence>
<name>A0A9Q8Z5L4_CURCL</name>